<proteinExistence type="predicted"/>
<dbReference type="PANTHER" id="PTHR33914">
    <property type="entry name" value="18S PRE-RIBOSOMAL ASSEMBLY PROTEIN GAR2-LIKE PROTEIN"/>
    <property type="match status" value="1"/>
</dbReference>
<evidence type="ECO:0000256" key="1">
    <source>
        <dbReference type="SAM" id="MobiDB-lite"/>
    </source>
</evidence>
<feature type="compositionally biased region" description="Polar residues" evidence="1">
    <location>
        <begin position="276"/>
        <end position="287"/>
    </location>
</feature>
<sequence length="492" mass="54266">MKVEGEPIVCHSNASPKFVPKSFECDNDALDSGGMKLEDQKEFTSLLKGNEDADHNNTAADGWVAMKHEYLDLGNFNEYDDAKAFVSPLTNSSKVDLFEEDSELYMEKSIVECQLPELIVCYKENICNIVKDICIDDGVPSRDKLFCSSSLDEKDACSILPPKKDWKDELVGELEKRDMFALDDSEHSESFGNKDSPKQSDSNNLARTPEAEYDVAYFTDNDMPNLPMTDLVTESLKPPTNNKNEPQPQSEQVFIETTSLEVPVLARVAEESFSNTREAISEATTSALAPEEPKNSDSANDISYNSKVDRGNITFDFNSLASTASDGLERCDNGDVNSSASSTSALVGCEETGSSNPLASADKCQAQYHDISSNPEHVEYEDLPRVEYEDLPKTEVGNFDSDSVSSQVQHGIGETSFSSMVPLGSLISNSGRIGFSGSISLRSDSSTTSTRSFAFPILQSEWNSSPVRMAKADRKHLRKHRGWRHGILCCRF</sequence>
<dbReference type="Proteomes" id="UP001642487">
    <property type="component" value="Chromosome 3"/>
</dbReference>
<feature type="compositionally biased region" description="Polar residues" evidence="1">
    <location>
        <begin position="238"/>
        <end position="252"/>
    </location>
</feature>
<organism evidence="2 3">
    <name type="scientific">Citrullus colocynthis</name>
    <name type="common">colocynth</name>
    <dbReference type="NCBI Taxonomy" id="252529"/>
    <lineage>
        <taxon>Eukaryota</taxon>
        <taxon>Viridiplantae</taxon>
        <taxon>Streptophyta</taxon>
        <taxon>Embryophyta</taxon>
        <taxon>Tracheophyta</taxon>
        <taxon>Spermatophyta</taxon>
        <taxon>Magnoliopsida</taxon>
        <taxon>eudicotyledons</taxon>
        <taxon>Gunneridae</taxon>
        <taxon>Pentapetalae</taxon>
        <taxon>rosids</taxon>
        <taxon>fabids</taxon>
        <taxon>Cucurbitales</taxon>
        <taxon>Cucurbitaceae</taxon>
        <taxon>Benincaseae</taxon>
        <taxon>Citrullus</taxon>
    </lineage>
</organism>
<reference evidence="2 3" key="1">
    <citation type="submission" date="2024-03" db="EMBL/GenBank/DDBJ databases">
        <authorList>
            <person name="Gkanogiannis A."/>
            <person name="Becerra Lopez-Lavalle L."/>
        </authorList>
    </citation>
    <scope>NUCLEOTIDE SEQUENCE [LARGE SCALE GENOMIC DNA]</scope>
</reference>
<protein>
    <recommendedName>
        <fullName evidence="4">18S pre-ribosomal assembly protein gar2-related</fullName>
    </recommendedName>
</protein>
<feature type="region of interest" description="Disordered" evidence="1">
    <location>
        <begin position="226"/>
        <end position="252"/>
    </location>
</feature>
<evidence type="ECO:0008006" key="4">
    <source>
        <dbReference type="Google" id="ProtNLM"/>
    </source>
</evidence>
<accession>A0ABP0Y8I1</accession>
<evidence type="ECO:0000313" key="3">
    <source>
        <dbReference type="Proteomes" id="UP001642487"/>
    </source>
</evidence>
<evidence type="ECO:0000313" key="2">
    <source>
        <dbReference type="EMBL" id="CAK9316783.1"/>
    </source>
</evidence>
<feature type="region of interest" description="Disordered" evidence="1">
    <location>
        <begin position="183"/>
        <end position="207"/>
    </location>
</feature>
<dbReference type="InterPro" id="IPR040378">
    <property type="entry name" value="BASL"/>
</dbReference>
<feature type="region of interest" description="Disordered" evidence="1">
    <location>
        <begin position="276"/>
        <end position="303"/>
    </location>
</feature>
<dbReference type="EMBL" id="OZ021737">
    <property type="protein sequence ID" value="CAK9316783.1"/>
    <property type="molecule type" value="Genomic_DNA"/>
</dbReference>
<name>A0ABP0Y8I1_9ROSI</name>
<keyword evidence="3" id="KW-1185">Reference proteome</keyword>
<gene>
    <name evidence="2" type="ORF">CITCOLO1_LOCUS8661</name>
</gene>
<dbReference type="PANTHER" id="PTHR33914:SF2">
    <property type="entry name" value="OS02G0582100 PROTEIN"/>
    <property type="match status" value="1"/>
</dbReference>